<organism evidence="3 4">
    <name type="scientific">Polyodon spathula</name>
    <name type="common">North American paddlefish</name>
    <name type="synonym">Squalus spathula</name>
    <dbReference type="NCBI Taxonomy" id="7913"/>
    <lineage>
        <taxon>Eukaryota</taxon>
        <taxon>Metazoa</taxon>
        <taxon>Chordata</taxon>
        <taxon>Craniata</taxon>
        <taxon>Vertebrata</taxon>
        <taxon>Euteleostomi</taxon>
        <taxon>Actinopterygii</taxon>
        <taxon>Chondrostei</taxon>
        <taxon>Acipenseriformes</taxon>
        <taxon>Polyodontidae</taxon>
        <taxon>Polyodon</taxon>
    </lineage>
</organism>
<feature type="compositionally biased region" description="Gly residues" evidence="1">
    <location>
        <begin position="51"/>
        <end position="61"/>
    </location>
</feature>
<evidence type="ECO:0000259" key="2">
    <source>
        <dbReference type="Pfam" id="PF22877"/>
    </source>
</evidence>
<proteinExistence type="predicted"/>
<dbReference type="Pfam" id="PF22877">
    <property type="entry name" value="RRM_Thc1"/>
    <property type="match status" value="1"/>
</dbReference>
<dbReference type="InterPro" id="IPR012677">
    <property type="entry name" value="Nucleotide-bd_a/b_plait_sf"/>
</dbReference>
<reference evidence="3" key="1">
    <citation type="journal article" date="2021" name="Cell">
        <title>Tracing the genetic footprints of vertebrate landing in non-teleost ray-finned fishes.</title>
        <authorList>
            <person name="Bi X."/>
            <person name="Wang K."/>
            <person name="Yang L."/>
            <person name="Pan H."/>
            <person name="Jiang H."/>
            <person name="Wei Q."/>
            <person name="Fang M."/>
            <person name="Yu H."/>
            <person name="Zhu C."/>
            <person name="Cai Y."/>
            <person name="He Y."/>
            <person name="Gan X."/>
            <person name="Zeng H."/>
            <person name="Yu D."/>
            <person name="Zhu Y."/>
            <person name="Jiang H."/>
            <person name="Qiu Q."/>
            <person name="Yang H."/>
            <person name="Zhang Y.E."/>
            <person name="Wang W."/>
            <person name="Zhu M."/>
            <person name="He S."/>
            <person name="Zhang G."/>
        </authorList>
    </citation>
    <scope>NUCLEOTIDE SEQUENCE</scope>
    <source>
        <strain evidence="3">Pddl_001</strain>
    </source>
</reference>
<dbReference type="Gene3D" id="3.30.70.330">
    <property type="match status" value="1"/>
</dbReference>
<evidence type="ECO:0000313" key="4">
    <source>
        <dbReference type="Proteomes" id="UP001166093"/>
    </source>
</evidence>
<comment type="caution">
    <text evidence="3">The sequence shown here is derived from an EMBL/GenBank/DDBJ whole genome shotgun (WGS) entry which is preliminary data.</text>
</comment>
<dbReference type="EMBL" id="JAAWVQ010119158">
    <property type="protein sequence ID" value="MBN3282609.1"/>
    <property type="molecule type" value="Genomic_DNA"/>
</dbReference>
<feature type="compositionally biased region" description="Polar residues" evidence="1">
    <location>
        <begin position="64"/>
        <end position="93"/>
    </location>
</feature>
<keyword evidence="4" id="KW-1185">Reference proteome</keyword>
<feature type="non-terminal residue" evidence="3">
    <location>
        <position position="1"/>
    </location>
</feature>
<dbReference type="InterPro" id="IPR039884">
    <property type="entry name" value="R3HC1/R3HCL"/>
</dbReference>
<protein>
    <submittedName>
        <fullName evidence="3">R3HCL protein</fullName>
    </submittedName>
</protein>
<feature type="compositionally biased region" description="Polar residues" evidence="1">
    <location>
        <begin position="104"/>
        <end position="117"/>
    </location>
</feature>
<sequence>MQDIQTEVCISKSSPLGEAVGSRLGERDSGIGVTVKEPLAVSAGQEEGACSGTGLGEGQGEGVKSSTHTENTKPSQGTPNCSSTEGTGLQTEETWYVEKVLNGDSGTLEQSSHSISTALREEPSDQESDSWDTLFNDEGDCLDPHLLEEISQDQAKVKKTVQEPRFDYYNWAVESEVELREDELSHIVEIYEFPSEFKTEDLLRTFNSFQQKGFDIQWVDDTHALGLFSSPIAARDALRTKHPMLKVRPLSQASAVTKAKARGCSDYLLPAKERPKTSAALARRLVIGALGVRSPQSREDRDAEKRKLQEARGENTGYVPIVNVTLV</sequence>
<dbReference type="PANTHER" id="PTHR21678">
    <property type="entry name" value="GROWTH INHIBITION AND DIFFERENTIATION RELATED PROTEIN 88"/>
    <property type="match status" value="1"/>
</dbReference>
<feature type="domain" description="Thc1 RRM" evidence="2">
    <location>
        <begin position="189"/>
        <end position="237"/>
    </location>
</feature>
<feature type="region of interest" description="Disordered" evidence="1">
    <location>
        <begin position="15"/>
        <end position="131"/>
    </location>
</feature>
<dbReference type="Proteomes" id="UP001166093">
    <property type="component" value="Unassembled WGS sequence"/>
</dbReference>
<evidence type="ECO:0000313" key="3">
    <source>
        <dbReference type="EMBL" id="MBN3282609.1"/>
    </source>
</evidence>
<gene>
    <name evidence="3" type="primary">R3hcc1l</name>
    <name evidence="3" type="ORF">GTO93_0006022</name>
</gene>
<evidence type="ECO:0000256" key="1">
    <source>
        <dbReference type="SAM" id="MobiDB-lite"/>
    </source>
</evidence>
<name>A0ABS2Y7D3_POLSP</name>
<dbReference type="InterPro" id="IPR053800">
    <property type="entry name" value="Thc1_RRM"/>
</dbReference>
<accession>A0ABS2Y7D3</accession>
<dbReference type="PANTHER" id="PTHR21678:SF7">
    <property type="entry name" value="COILED-COIL DOMAIN-CONTAINING PROTEIN R3HCC1L"/>
    <property type="match status" value="1"/>
</dbReference>
<feature type="non-terminal residue" evidence="3">
    <location>
        <position position="327"/>
    </location>
</feature>